<dbReference type="InterPro" id="IPR045464">
    <property type="entry name" value="Hrt3/FBXO9_C"/>
</dbReference>
<dbReference type="InterPro" id="IPR001810">
    <property type="entry name" value="F-box_dom"/>
</dbReference>
<dbReference type="PROSITE" id="PS50181">
    <property type="entry name" value="FBOX"/>
    <property type="match status" value="1"/>
</dbReference>
<dbReference type="GO" id="GO:0019005">
    <property type="term" value="C:SCF ubiquitin ligase complex"/>
    <property type="evidence" value="ECO:0007669"/>
    <property type="project" value="TreeGrafter"/>
</dbReference>
<comment type="caution">
    <text evidence="4">The sequence shown here is derived from an EMBL/GenBank/DDBJ whole genome shotgun (WGS) entry which is preliminary data.</text>
</comment>
<gene>
    <name evidence="4" type="ORF">FLONG3_9938</name>
</gene>
<dbReference type="SUPFAM" id="SSF81383">
    <property type="entry name" value="F-box domain"/>
    <property type="match status" value="1"/>
</dbReference>
<dbReference type="STRING" id="694270.A0A395RT40"/>
<organism evidence="4 5">
    <name type="scientific">Fusarium longipes</name>
    <dbReference type="NCBI Taxonomy" id="694270"/>
    <lineage>
        <taxon>Eukaryota</taxon>
        <taxon>Fungi</taxon>
        <taxon>Dikarya</taxon>
        <taxon>Ascomycota</taxon>
        <taxon>Pezizomycotina</taxon>
        <taxon>Sordariomycetes</taxon>
        <taxon>Hypocreomycetidae</taxon>
        <taxon>Hypocreales</taxon>
        <taxon>Nectriaceae</taxon>
        <taxon>Fusarium</taxon>
    </lineage>
</organism>
<keyword evidence="5" id="KW-1185">Reference proteome</keyword>
<dbReference type="PANTHER" id="PTHR12874">
    <property type="entry name" value="F-BOX ONLY PROTEIN 48-RELATED"/>
    <property type="match status" value="1"/>
</dbReference>
<dbReference type="OrthoDB" id="2117972at2759"/>
<feature type="region of interest" description="Disordered" evidence="2">
    <location>
        <begin position="146"/>
        <end position="184"/>
    </location>
</feature>
<sequence length="538" mass="60824">MSSSNDNQLNSELESFRQKWLSDLKTRNDHPETAETHAVAAGPSLRRPHHGPPVSSLPHKPVPVPADDDEDDYVKSTYFDQDKPVSAQITQEAHHDRKGKKLVSALDHFEEAMHKEDQGNMGDSLKLYRKAYRLDNGVDRRYREKHFPQKSAPQPVSPTTAKASALASTVETPQPLNPEKPVESKPLPIGELIASFAGLNIEPAPPPVEGMPEPPCPLADLPDEILIHILRDIAIADVGDFARLSRVCKRLAYLVASEQRIWRRVALGSEVGFSSQLYRFEKSVEWDELPEDEQEGPEIEDGFVVSPSELAQRRQDANITLTESLTPSVYPTWKDLFRSRPRIRFNGCYISTVNYIRAGQASTNQPTWGTPIHIVTYYRYLRFFRDGTLISLLTTNEPADVVHHLTRDELNIHRGAAQPHLPSSVMALALRGRWRLSSAADRDDPAAVDLPVPTVVDSRDRDRDPEGDVFIETEGVGSKYMYRMDLSLRSAGKGARNNKLIWRGFYSYNKLTDDWAEFHLKNDKQYFFSRVKSYGFGE</sequence>
<feature type="compositionally biased region" description="Polar residues" evidence="2">
    <location>
        <begin position="151"/>
        <end position="174"/>
    </location>
</feature>
<dbReference type="GO" id="GO:0005737">
    <property type="term" value="C:cytoplasm"/>
    <property type="evidence" value="ECO:0007669"/>
    <property type="project" value="TreeGrafter"/>
</dbReference>
<dbReference type="AlphaFoldDB" id="A0A395RT40"/>
<feature type="domain" description="F-box" evidence="3">
    <location>
        <begin position="215"/>
        <end position="265"/>
    </location>
</feature>
<feature type="compositionally biased region" description="Basic and acidic residues" evidence="2">
    <location>
        <begin position="22"/>
        <end position="35"/>
    </location>
</feature>
<reference evidence="4 5" key="1">
    <citation type="journal article" date="2018" name="PLoS Pathog.">
        <title>Evolution of structural diversity of trichothecenes, a family of toxins produced by plant pathogenic and entomopathogenic fungi.</title>
        <authorList>
            <person name="Proctor R.H."/>
            <person name="McCormick S.P."/>
            <person name="Kim H.S."/>
            <person name="Cardoza R.E."/>
            <person name="Stanley A.M."/>
            <person name="Lindo L."/>
            <person name="Kelly A."/>
            <person name="Brown D.W."/>
            <person name="Lee T."/>
            <person name="Vaughan M.M."/>
            <person name="Alexander N.J."/>
            <person name="Busman M."/>
            <person name="Gutierrez S."/>
        </authorList>
    </citation>
    <scope>NUCLEOTIDE SEQUENCE [LARGE SCALE GENOMIC DNA]</scope>
    <source>
        <strain evidence="4 5">NRRL 20695</strain>
    </source>
</reference>
<dbReference type="Pfam" id="PF12937">
    <property type="entry name" value="F-box-like"/>
    <property type="match status" value="1"/>
</dbReference>
<keyword evidence="1" id="KW-0833">Ubl conjugation pathway</keyword>
<dbReference type="Gene3D" id="1.20.1280.50">
    <property type="match status" value="1"/>
</dbReference>
<evidence type="ECO:0000256" key="2">
    <source>
        <dbReference type="SAM" id="MobiDB-lite"/>
    </source>
</evidence>
<evidence type="ECO:0000313" key="4">
    <source>
        <dbReference type="EMBL" id="RGP63285.1"/>
    </source>
</evidence>
<accession>A0A395RT40</accession>
<evidence type="ECO:0000259" key="3">
    <source>
        <dbReference type="PROSITE" id="PS50181"/>
    </source>
</evidence>
<evidence type="ECO:0000313" key="5">
    <source>
        <dbReference type="Proteomes" id="UP000266234"/>
    </source>
</evidence>
<feature type="region of interest" description="Disordered" evidence="2">
    <location>
        <begin position="22"/>
        <end position="100"/>
    </location>
</feature>
<dbReference type="Pfam" id="PF19270">
    <property type="entry name" value="FBO_C"/>
    <property type="match status" value="1"/>
</dbReference>
<dbReference type="InterPro" id="IPR036047">
    <property type="entry name" value="F-box-like_dom_sf"/>
</dbReference>
<protein>
    <recommendedName>
        <fullName evidence="3">F-box domain-containing protein</fullName>
    </recommendedName>
</protein>
<dbReference type="EMBL" id="PXOG01000274">
    <property type="protein sequence ID" value="RGP63285.1"/>
    <property type="molecule type" value="Genomic_DNA"/>
</dbReference>
<dbReference type="GO" id="GO:0031146">
    <property type="term" value="P:SCF-dependent proteasomal ubiquitin-dependent protein catabolic process"/>
    <property type="evidence" value="ECO:0007669"/>
    <property type="project" value="TreeGrafter"/>
</dbReference>
<dbReference type="Proteomes" id="UP000266234">
    <property type="component" value="Unassembled WGS sequence"/>
</dbReference>
<name>A0A395RT40_9HYPO</name>
<evidence type="ECO:0000256" key="1">
    <source>
        <dbReference type="ARBA" id="ARBA00022786"/>
    </source>
</evidence>
<proteinExistence type="predicted"/>
<dbReference type="PANTHER" id="PTHR12874:SF9">
    <property type="entry name" value="F-BOX ONLY PROTEIN 48"/>
    <property type="match status" value="1"/>
</dbReference>